<evidence type="ECO:0000256" key="1">
    <source>
        <dbReference type="SAM" id="Coils"/>
    </source>
</evidence>
<dbReference type="AlphaFoldDB" id="A0A9D9ICN6"/>
<evidence type="ECO:0008006" key="4">
    <source>
        <dbReference type="Google" id="ProtNLM"/>
    </source>
</evidence>
<organism evidence="2 3">
    <name type="scientific">Candidatus Ornithospirochaeta stercoravium</name>
    <dbReference type="NCBI Taxonomy" id="2840897"/>
    <lineage>
        <taxon>Bacteria</taxon>
        <taxon>Pseudomonadati</taxon>
        <taxon>Spirochaetota</taxon>
        <taxon>Spirochaetia</taxon>
        <taxon>Spirochaetales</taxon>
        <taxon>Spirochaetaceae</taxon>
        <taxon>Spirochaetaceae incertae sedis</taxon>
        <taxon>Candidatus Ornithospirochaeta</taxon>
    </lineage>
</organism>
<gene>
    <name evidence="2" type="ORF">IAA72_08920</name>
</gene>
<name>A0A9D9ICN6_9SPIO</name>
<sequence>MEQQIQDLIDSIRKEGLDKANSEKERIIDEAKAQRDEILRSAEEEKERIIKEAEKKAELLESSARASIQQAARNASLSLRNEIESRITAILKAECRKALSLPELAGIIKAAVAADVSGKNIELPSSVFDSLGDNLKKEFADEIRNGLEIKPSSAASGFRISEKDGSGYVDYSDEECTRLILPYLSDALKEILG</sequence>
<evidence type="ECO:0000313" key="2">
    <source>
        <dbReference type="EMBL" id="MBO8469890.1"/>
    </source>
</evidence>
<dbReference type="EMBL" id="JADIMF010000147">
    <property type="protein sequence ID" value="MBO8469890.1"/>
    <property type="molecule type" value="Genomic_DNA"/>
</dbReference>
<proteinExistence type="predicted"/>
<evidence type="ECO:0000313" key="3">
    <source>
        <dbReference type="Proteomes" id="UP000810292"/>
    </source>
</evidence>
<dbReference type="Proteomes" id="UP000810292">
    <property type="component" value="Unassembled WGS sequence"/>
</dbReference>
<comment type="caution">
    <text evidence="2">The sequence shown here is derived from an EMBL/GenBank/DDBJ whole genome shotgun (WGS) entry which is preliminary data.</text>
</comment>
<reference evidence="2" key="2">
    <citation type="journal article" date="2021" name="PeerJ">
        <title>Extensive microbial diversity within the chicken gut microbiome revealed by metagenomics and culture.</title>
        <authorList>
            <person name="Gilroy R."/>
            <person name="Ravi A."/>
            <person name="Getino M."/>
            <person name="Pursley I."/>
            <person name="Horton D.L."/>
            <person name="Alikhan N.F."/>
            <person name="Baker D."/>
            <person name="Gharbi K."/>
            <person name="Hall N."/>
            <person name="Watson M."/>
            <person name="Adriaenssens E.M."/>
            <person name="Foster-Nyarko E."/>
            <person name="Jarju S."/>
            <person name="Secka A."/>
            <person name="Antonio M."/>
            <person name="Oren A."/>
            <person name="Chaudhuri R.R."/>
            <person name="La Ragione R."/>
            <person name="Hildebrand F."/>
            <person name="Pallen M.J."/>
        </authorList>
    </citation>
    <scope>NUCLEOTIDE SEQUENCE</scope>
    <source>
        <strain evidence="2">14700</strain>
    </source>
</reference>
<keyword evidence="1" id="KW-0175">Coiled coil</keyword>
<feature type="coiled-coil region" evidence="1">
    <location>
        <begin position="14"/>
        <end position="70"/>
    </location>
</feature>
<reference evidence="2" key="1">
    <citation type="submission" date="2020-10" db="EMBL/GenBank/DDBJ databases">
        <authorList>
            <person name="Gilroy R."/>
        </authorList>
    </citation>
    <scope>NUCLEOTIDE SEQUENCE</scope>
    <source>
        <strain evidence="2">14700</strain>
    </source>
</reference>
<accession>A0A9D9ICN6</accession>
<protein>
    <recommendedName>
        <fullName evidence="4">V-type ATP synthase subunit E</fullName>
    </recommendedName>
</protein>
<dbReference type="Gene3D" id="1.20.5.620">
    <property type="entry name" value="F1F0 ATP synthase subunit B, membrane domain"/>
    <property type="match status" value="1"/>
</dbReference>